<dbReference type="EMBL" id="BNAU01000001">
    <property type="protein sequence ID" value="GHE81995.1"/>
    <property type="molecule type" value="Genomic_DNA"/>
</dbReference>
<dbReference type="InterPro" id="IPR016169">
    <property type="entry name" value="FAD-bd_PCMH_sub2"/>
</dbReference>
<dbReference type="InterPro" id="IPR016166">
    <property type="entry name" value="FAD-bd_PCMH"/>
</dbReference>
<dbReference type="Gene3D" id="3.30.465.10">
    <property type="match status" value="1"/>
</dbReference>
<dbReference type="Proteomes" id="UP000605897">
    <property type="component" value="Unassembled WGS sequence"/>
</dbReference>
<protein>
    <submittedName>
        <fullName evidence="7">FAD-linked oxidase</fullName>
    </submittedName>
</protein>
<dbReference type="InterPro" id="IPR016164">
    <property type="entry name" value="FAD-linked_Oxase-like_C"/>
</dbReference>
<evidence type="ECO:0000259" key="6">
    <source>
        <dbReference type="PROSITE" id="PS51387"/>
    </source>
</evidence>
<name>A0ABQ3IH03_9PSEU</name>
<evidence type="ECO:0000256" key="3">
    <source>
        <dbReference type="ARBA" id="ARBA00022630"/>
    </source>
</evidence>
<keyword evidence="3" id="KW-0285">Flavoprotein</keyword>
<evidence type="ECO:0000313" key="7">
    <source>
        <dbReference type="EMBL" id="GHE81995.1"/>
    </source>
</evidence>
<dbReference type="InterPro" id="IPR050416">
    <property type="entry name" value="FAD-linked_Oxidoreductase"/>
</dbReference>
<gene>
    <name evidence="7" type="ORF">GCM10017786_10780</name>
</gene>
<dbReference type="PANTHER" id="PTHR42973">
    <property type="entry name" value="BINDING OXIDOREDUCTASE, PUTATIVE (AFU_ORTHOLOGUE AFUA_1G17690)-RELATED"/>
    <property type="match status" value="1"/>
</dbReference>
<evidence type="ECO:0000256" key="4">
    <source>
        <dbReference type="ARBA" id="ARBA00022827"/>
    </source>
</evidence>
<evidence type="ECO:0000256" key="5">
    <source>
        <dbReference type="ARBA" id="ARBA00023002"/>
    </source>
</evidence>
<keyword evidence="4" id="KW-0274">FAD</keyword>
<dbReference type="Pfam" id="PF01565">
    <property type="entry name" value="FAD_binding_4"/>
    <property type="match status" value="1"/>
</dbReference>
<proteinExistence type="inferred from homology"/>
<dbReference type="PROSITE" id="PS51387">
    <property type="entry name" value="FAD_PCMH"/>
    <property type="match status" value="1"/>
</dbReference>
<sequence length="469" mass="50064">MTQTVGGGVADLRAVLSGPVFGPEDSGYDEARKVWNAANDRRPAMIARCASAADVAATVRFAGEHGLEIAVRGGAHSPSGNSTVDNGVVIDLSALNHITVDPDAKLARAGGGALLGDLDAATQAHGLAVPAGMVSHTGVGGLTLGGGMGWFTRKGGLSIDNLVSAEIVTADGRIRRASETEHPDLFWAIRGGGGNFGVVTEFEFRLHEAGPLVQFALLFWELDQGPEMLRLARELVPALPLDISVVIGALNAPPAPFVPEPYHFAPGYALLVTGFGDAGTHADALDRIRQALPPAFEFVTPMPYVELQQLIDEANAWGLYYYDKSVYLEELTDEVIQAVVEQVPQRTSPMSIVLFYRLDGAYSAVPDDATAFSGGRSPRYCAFMIAATQTLETLAAETAWVRSCTDALRPFAPRTGTYVNAMDDAGQDRVQAAYGPAKYQRLREIKQRYDPRNVFHRNINIPPAGSASS</sequence>
<dbReference type="Gene3D" id="3.30.43.10">
    <property type="entry name" value="Uridine Diphospho-n-acetylenolpyruvylglucosamine Reductase, domain 2"/>
    <property type="match status" value="1"/>
</dbReference>
<dbReference type="InterPro" id="IPR012951">
    <property type="entry name" value="BBE"/>
</dbReference>
<dbReference type="InterPro" id="IPR016167">
    <property type="entry name" value="FAD-bd_PCMH_sub1"/>
</dbReference>
<comment type="similarity">
    <text evidence="2">Belongs to the oxygen-dependent FAD-linked oxidoreductase family.</text>
</comment>
<evidence type="ECO:0000313" key="8">
    <source>
        <dbReference type="Proteomes" id="UP000605897"/>
    </source>
</evidence>
<accession>A0ABQ3IH03</accession>
<evidence type="ECO:0000256" key="1">
    <source>
        <dbReference type="ARBA" id="ARBA00001974"/>
    </source>
</evidence>
<comment type="cofactor">
    <cofactor evidence="1">
        <name>FAD</name>
        <dbReference type="ChEBI" id="CHEBI:57692"/>
    </cofactor>
</comment>
<reference evidence="8" key="1">
    <citation type="journal article" date="2019" name="Int. J. Syst. Evol. Microbiol.">
        <title>The Global Catalogue of Microorganisms (GCM) 10K type strain sequencing project: providing services to taxonomists for standard genome sequencing and annotation.</title>
        <authorList>
            <consortium name="The Broad Institute Genomics Platform"/>
            <consortium name="The Broad Institute Genome Sequencing Center for Infectious Disease"/>
            <person name="Wu L."/>
            <person name="Ma J."/>
        </authorList>
    </citation>
    <scope>NUCLEOTIDE SEQUENCE [LARGE SCALE GENOMIC DNA]</scope>
    <source>
        <strain evidence="8">CGMCC 4.7677</strain>
    </source>
</reference>
<dbReference type="SUPFAM" id="SSF56176">
    <property type="entry name" value="FAD-binding/transporter-associated domain-like"/>
    <property type="match status" value="1"/>
</dbReference>
<dbReference type="InterPro" id="IPR006094">
    <property type="entry name" value="Oxid_FAD_bind_N"/>
</dbReference>
<organism evidence="7 8">
    <name type="scientific">Amycolatopsis deserti</name>
    <dbReference type="NCBI Taxonomy" id="185696"/>
    <lineage>
        <taxon>Bacteria</taxon>
        <taxon>Bacillati</taxon>
        <taxon>Actinomycetota</taxon>
        <taxon>Actinomycetes</taxon>
        <taxon>Pseudonocardiales</taxon>
        <taxon>Pseudonocardiaceae</taxon>
        <taxon>Amycolatopsis</taxon>
    </lineage>
</organism>
<comment type="caution">
    <text evidence="7">The sequence shown here is derived from an EMBL/GenBank/DDBJ whole genome shotgun (WGS) entry which is preliminary data.</text>
</comment>
<keyword evidence="8" id="KW-1185">Reference proteome</keyword>
<dbReference type="Pfam" id="PF08031">
    <property type="entry name" value="BBE"/>
    <property type="match status" value="1"/>
</dbReference>
<keyword evidence="5" id="KW-0560">Oxidoreductase</keyword>
<dbReference type="SUPFAM" id="SSF55103">
    <property type="entry name" value="FAD-linked oxidases, C-terminal domain"/>
    <property type="match status" value="1"/>
</dbReference>
<dbReference type="InterPro" id="IPR036318">
    <property type="entry name" value="FAD-bd_PCMH-like_sf"/>
</dbReference>
<dbReference type="RefSeq" id="WP_191243325.1">
    <property type="nucleotide sequence ID" value="NZ_BNAU01000001.1"/>
</dbReference>
<dbReference type="PANTHER" id="PTHR42973:SF39">
    <property type="entry name" value="FAD-BINDING PCMH-TYPE DOMAIN-CONTAINING PROTEIN"/>
    <property type="match status" value="1"/>
</dbReference>
<dbReference type="Gene3D" id="3.40.462.20">
    <property type="match status" value="1"/>
</dbReference>
<feature type="domain" description="FAD-binding PCMH-type" evidence="6">
    <location>
        <begin position="39"/>
        <end position="209"/>
    </location>
</feature>
<evidence type="ECO:0000256" key="2">
    <source>
        <dbReference type="ARBA" id="ARBA00005466"/>
    </source>
</evidence>